<evidence type="ECO:0000313" key="2">
    <source>
        <dbReference type="EMBL" id="MFD1531168.1"/>
    </source>
</evidence>
<dbReference type="Proteomes" id="UP001597145">
    <property type="component" value="Unassembled WGS sequence"/>
</dbReference>
<dbReference type="EMBL" id="JBHUCP010000010">
    <property type="protein sequence ID" value="MFD1531168.1"/>
    <property type="molecule type" value="Genomic_DNA"/>
</dbReference>
<sequence length="72" mass="8174">MIRRIRAFLDFWYDFVVGDDWRVATGVVVALVLTFVVTRSGAPGWWVLPVAVVILLPLSLWRVAHRPPPTDS</sequence>
<keyword evidence="3" id="KW-1185">Reference proteome</keyword>
<reference evidence="3" key="1">
    <citation type="journal article" date="2019" name="Int. J. Syst. Evol. Microbiol.">
        <title>The Global Catalogue of Microorganisms (GCM) 10K type strain sequencing project: providing services to taxonomists for standard genome sequencing and annotation.</title>
        <authorList>
            <consortium name="The Broad Institute Genomics Platform"/>
            <consortium name="The Broad Institute Genome Sequencing Center for Infectious Disease"/>
            <person name="Wu L."/>
            <person name="Ma J."/>
        </authorList>
    </citation>
    <scope>NUCLEOTIDE SEQUENCE [LARGE SCALE GENOMIC DNA]</scope>
    <source>
        <strain evidence="3">JCM 12165</strain>
    </source>
</reference>
<feature type="transmembrane region" description="Helical" evidence="1">
    <location>
        <begin position="21"/>
        <end position="38"/>
    </location>
</feature>
<comment type="caution">
    <text evidence="2">The sequence shown here is derived from an EMBL/GenBank/DDBJ whole genome shotgun (WGS) entry which is preliminary data.</text>
</comment>
<evidence type="ECO:0000256" key="1">
    <source>
        <dbReference type="SAM" id="Phobius"/>
    </source>
</evidence>
<keyword evidence="1" id="KW-1133">Transmembrane helix</keyword>
<dbReference type="RefSeq" id="WP_343973830.1">
    <property type="nucleotide sequence ID" value="NZ_BAAAJG010000004.1"/>
</dbReference>
<keyword evidence="1" id="KW-0812">Transmembrane</keyword>
<proteinExistence type="predicted"/>
<keyword evidence="1" id="KW-0472">Membrane</keyword>
<evidence type="ECO:0000313" key="3">
    <source>
        <dbReference type="Proteomes" id="UP001597145"/>
    </source>
</evidence>
<feature type="transmembrane region" description="Helical" evidence="1">
    <location>
        <begin position="44"/>
        <end position="64"/>
    </location>
</feature>
<gene>
    <name evidence="2" type="ORF">ACFSCY_17150</name>
</gene>
<accession>A0ABW4FKP7</accession>
<organism evidence="2 3">
    <name type="scientific">Pseudonocardia aurantiaca</name>
    <dbReference type="NCBI Taxonomy" id="75290"/>
    <lineage>
        <taxon>Bacteria</taxon>
        <taxon>Bacillati</taxon>
        <taxon>Actinomycetota</taxon>
        <taxon>Actinomycetes</taxon>
        <taxon>Pseudonocardiales</taxon>
        <taxon>Pseudonocardiaceae</taxon>
        <taxon>Pseudonocardia</taxon>
    </lineage>
</organism>
<name>A0ABW4FKP7_9PSEU</name>
<protein>
    <submittedName>
        <fullName evidence="2">Uncharacterized protein</fullName>
    </submittedName>
</protein>